<evidence type="ECO:0000259" key="4">
    <source>
        <dbReference type="Pfam" id="PF01872"/>
    </source>
</evidence>
<dbReference type="Pfam" id="PF01872">
    <property type="entry name" value="RibD_C"/>
    <property type="match status" value="1"/>
</dbReference>
<evidence type="ECO:0000313" key="5">
    <source>
        <dbReference type="EMBL" id="SDC70709.1"/>
    </source>
</evidence>
<dbReference type="RefSeq" id="WP_091365921.1">
    <property type="nucleotide sequence ID" value="NZ_FMZF01000003.1"/>
</dbReference>
<dbReference type="EMBL" id="FMZF01000003">
    <property type="protein sequence ID" value="SDC70709.1"/>
    <property type="molecule type" value="Genomic_DNA"/>
</dbReference>
<name>A0A1G6NSC1_9ACTN</name>
<dbReference type="STRING" id="1190417.SAMN05660690_2211"/>
<sequence length="240" mass="24560">MRRLHPAPAEDLSDDDLAAAYALPPGRSVRVDFVTSLDGAITVDGRSAGLGSPGDERVFRVLRALADAVLVGHGTAAAEGYRPVAADSAVGRLRAALGRPATAPVVVVSRRASPAPGDRLAVPSTVLVTCAAADPDRRAALADAGVDVLVCGDDDVDLPLALDRLAERGLAQLVCEGGPALLTSALAAGVVDELDLTVSPALVGGESRLVTAALPGVVRPRLLQVLEEDGVLFTRYAVDR</sequence>
<dbReference type="Gene3D" id="3.40.430.10">
    <property type="entry name" value="Dihydrofolate Reductase, subunit A"/>
    <property type="match status" value="1"/>
</dbReference>
<keyword evidence="2" id="KW-0521">NADP</keyword>
<keyword evidence="6" id="KW-1185">Reference proteome</keyword>
<dbReference type="AlphaFoldDB" id="A0A1G6NSC1"/>
<feature type="domain" description="Bacterial bifunctional deaminase-reductase C-terminal" evidence="4">
    <location>
        <begin position="28"/>
        <end position="211"/>
    </location>
</feature>
<accession>A0A1G6NSC1</accession>
<proteinExistence type="predicted"/>
<dbReference type="InterPro" id="IPR050765">
    <property type="entry name" value="Riboflavin_Biosynth_HTPR"/>
</dbReference>
<organism evidence="5 6">
    <name type="scientific">Geodermatophilus telluris</name>
    <dbReference type="NCBI Taxonomy" id="1190417"/>
    <lineage>
        <taxon>Bacteria</taxon>
        <taxon>Bacillati</taxon>
        <taxon>Actinomycetota</taxon>
        <taxon>Actinomycetes</taxon>
        <taxon>Geodermatophilales</taxon>
        <taxon>Geodermatophilaceae</taxon>
        <taxon>Geodermatophilus</taxon>
    </lineage>
</organism>
<dbReference type="SUPFAM" id="SSF53597">
    <property type="entry name" value="Dihydrofolate reductase-like"/>
    <property type="match status" value="1"/>
</dbReference>
<reference evidence="6" key="1">
    <citation type="submission" date="2016-10" db="EMBL/GenBank/DDBJ databases">
        <authorList>
            <person name="Varghese N."/>
            <person name="Submissions S."/>
        </authorList>
    </citation>
    <scope>NUCLEOTIDE SEQUENCE [LARGE SCALE GENOMIC DNA]</scope>
    <source>
        <strain evidence="6">DSM 45421</strain>
    </source>
</reference>
<evidence type="ECO:0000256" key="3">
    <source>
        <dbReference type="ARBA" id="ARBA00023002"/>
    </source>
</evidence>
<evidence type="ECO:0000256" key="1">
    <source>
        <dbReference type="ARBA" id="ARBA00005104"/>
    </source>
</evidence>
<dbReference type="GO" id="GO:0008703">
    <property type="term" value="F:5-amino-6-(5-phosphoribosylamino)uracil reductase activity"/>
    <property type="evidence" value="ECO:0007669"/>
    <property type="project" value="InterPro"/>
</dbReference>
<dbReference type="PANTHER" id="PTHR38011:SF7">
    <property type="entry name" value="2,5-DIAMINO-6-RIBOSYLAMINO-4(3H)-PYRIMIDINONE 5'-PHOSPHATE REDUCTASE"/>
    <property type="match status" value="1"/>
</dbReference>
<protein>
    <submittedName>
        <fullName evidence="5">Pyrimidine reductase, riboflavin biosynthesis</fullName>
    </submittedName>
</protein>
<dbReference type="PANTHER" id="PTHR38011">
    <property type="entry name" value="DIHYDROFOLATE REDUCTASE FAMILY PROTEIN (AFU_ORTHOLOGUE AFUA_8G06820)"/>
    <property type="match status" value="1"/>
</dbReference>
<comment type="pathway">
    <text evidence="1">Cofactor biosynthesis; riboflavin biosynthesis.</text>
</comment>
<gene>
    <name evidence="5" type="ORF">SAMN05660690_2211</name>
</gene>
<dbReference type="GO" id="GO:0009231">
    <property type="term" value="P:riboflavin biosynthetic process"/>
    <property type="evidence" value="ECO:0007669"/>
    <property type="project" value="InterPro"/>
</dbReference>
<dbReference type="InterPro" id="IPR024072">
    <property type="entry name" value="DHFR-like_dom_sf"/>
</dbReference>
<dbReference type="Proteomes" id="UP000199416">
    <property type="component" value="Unassembled WGS sequence"/>
</dbReference>
<evidence type="ECO:0000256" key="2">
    <source>
        <dbReference type="ARBA" id="ARBA00022857"/>
    </source>
</evidence>
<dbReference type="OrthoDB" id="5243299at2"/>
<dbReference type="InterPro" id="IPR002734">
    <property type="entry name" value="RibDG_C"/>
</dbReference>
<evidence type="ECO:0000313" key="6">
    <source>
        <dbReference type="Proteomes" id="UP000199416"/>
    </source>
</evidence>
<keyword evidence="3" id="KW-0560">Oxidoreductase</keyword>